<feature type="domain" description="ABC-2 type transporter transmembrane" evidence="7">
    <location>
        <begin position="30"/>
        <end position="303"/>
    </location>
</feature>
<dbReference type="STRING" id="660518.SAMN05216218_109170"/>
<evidence type="ECO:0000259" key="7">
    <source>
        <dbReference type="Pfam" id="PF12698"/>
    </source>
</evidence>
<feature type="transmembrane region" description="Helical" evidence="6">
    <location>
        <begin position="322"/>
        <end position="340"/>
    </location>
</feature>
<keyword evidence="9" id="KW-1185">Reference proteome</keyword>
<dbReference type="PANTHER" id="PTHR30294">
    <property type="entry name" value="MEMBRANE COMPONENT OF ABC TRANSPORTER YHHJ-RELATED"/>
    <property type="match status" value="1"/>
</dbReference>
<accession>A0A1G7NWI2</accession>
<name>A0A1G7NWI2_9EURY</name>
<protein>
    <submittedName>
        <fullName evidence="8">ABC-type Na+ efflux pump, permease component</fullName>
    </submittedName>
</protein>
<dbReference type="InterPro" id="IPR013525">
    <property type="entry name" value="ABC2_TM"/>
</dbReference>
<dbReference type="InterPro" id="IPR051449">
    <property type="entry name" value="ABC-2_transporter_component"/>
</dbReference>
<reference evidence="9" key="1">
    <citation type="submission" date="2016-10" db="EMBL/GenBank/DDBJ databases">
        <authorList>
            <person name="Varghese N."/>
            <person name="Submissions S."/>
        </authorList>
    </citation>
    <scope>NUCLEOTIDE SEQUENCE [LARGE SCALE GENOMIC DNA]</scope>
    <source>
        <strain evidence="9">IBRC-M 10760</strain>
    </source>
</reference>
<feature type="transmembrane region" description="Helical" evidence="6">
    <location>
        <begin position="225"/>
        <end position="248"/>
    </location>
</feature>
<gene>
    <name evidence="8" type="ORF">SAMN05216218_109170</name>
</gene>
<feature type="transmembrane region" description="Helical" evidence="6">
    <location>
        <begin position="284"/>
        <end position="302"/>
    </location>
</feature>
<keyword evidence="3 6" id="KW-0812">Transmembrane</keyword>
<feature type="transmembrane region" description="Helical" evidence="6">
    <location>
        <begin position="167"/>
        <end position="185"/>
    </location>
</feature>
<evidence type="ECO:0000256" key="2">
    <source>
        <dbReference type="ARBA" id="ARBA00022475"/>
    </source>
</evidence>
<dbReference type="AlphaFoldDB" id="A0A1G7NWI2"/>
<evidence type="ECO:0000256" key="6">
    <source>
        <dbReference type="SAM" id="Phobius"/>
    </source>
</evidence>
<proteinExistence type="predicted"/>
<dbReference type="EMBL" id="FNBK01000009">
    <property type="protein sequence ID" value="SDF78247.1"/>
    <property type="molecule type" value="Genomic_DNA"/>
</dbReference>
<feature type="transmembrane region" description="Helical" evidence="6">
    <location>
        <begin position="23"/>
        <end position="49"/>
    </location>
</feature>
<feature type="transmembrane region" description="Helical" evidence="6">
    <location>
        <begin position="254"/>
        <end position="277"/>
    </location>
</feature>
<sequence length="352" mass="37363">MASSDPRVAIARRDLASLSREKTIVLALLIQLFVAAFSSFLVVGLTSLYDPGATASGEVDIGITGEANESLRRAIEETEGADAVVYRGNATAFQGFQNGAVDAVMIATRQPDSRISVQTTAPEGSIRTTLIVVQLREVLQTFERQQRDIRSAFLNNPPVSLPEEVSASPYFGFTYTILLPLLLFLPPFISGSVAVDAITEEIERGTLDLLRVAPVDLVDIVDGKAAAMAALAPVQALLWIVLLSFNGINVSNVPLLLVTVGAMASIVVVVGVTLGLVMGERRSAQLLYSIGVLGLFASAVFLPEHPATTVAKLAVDSATTTTYVLVVVYVAVAVGLYGLARRYTRGLDVESL</sequence>
<evidence type="ECO:0000313" key="9">
    <source>
        <dbReference type="Proteomes" id="UP000199076"/>
    </source>
</evidence>
<organism evidence="8 9">
    <name type="scientific">Halorientalis regularis</name>
    <dbReference type="NCBI Taxonomy" id="660518"/>
    <lineage>
        <taxon>Archaea</taxon>
        <taxon>Methanobacteriati</taxon>
        <taxon>Methanobacteriota</taxon>
        <taxon>Stenosarchaea group</taxon>
        <taxon>Halobacteria</taxon>
        <taxon>Halobacteriales</taxon>
        <taxon>Haloarculaceae</taxon>
        <taxon>Halorientalis</taxon>
    </lineage>
</organism>
<keyword evidence="4 6" id="KW-1133">Transmembrane helix</keyword>
<keyword evidence="5 6" id="KW-0472">Membrane</keyword>
<evidence type="ECO:0000256" key="5">
    <source>
        <dbReference type="ARBA" id="ARBA00023136"/>
    </source>
</evidence>
<dbReference type="Proteomes" id="UP000199076">
    <property type="component" value="Unassembled WGS sequence"/>
</dbReference>
<dbReference type="Pfam" id="PF12698">
    <property type="entry name" value="ABC2_membrane_3"/>
    <property type="match status" value="1"/>
</dbReference>
<evidence type="ECO:0000256" key="4">
    <source>
        <dbReference type="ARBA" id="ARBA00022989"/>
    </source>
</evidence>
<comment type="subcellular location">
    <subcellularLocation>
        <location evidence="1">Cell membrane</location>
        <topology evidence="1">Multi-pass membrane protein</topology>
    </subcellularLocation>
</comment>
<dbReference type="GO" id="GO:0140359">
    <property type="term" value="F:ABC-type transporter activity"/>
    <property type="evidence" value="ECO:0007669"/>
    <property type="project" value="InterPro"/>
</dbReference>
<dbReference type="PANTHER" id="PTHR30294:SF29">
    <property type="entry name" value="MULTIDRUG ABC TRANSPORTER PERMEASE YBHS-RELATED"/>
    <property type="match status" value="1"/>
</dbReference>
<evidence type="ECO:0000313" key="8">
    <source>
        <dbReference type="EMBL" id="SDF78247.1"/>
    </source>
</evidence>
<dbReference type="GO" id="GO:0005886">
    <property type="term" value="C:plasma membrane"/>
    <property type="evidence" value="ECO:0007669"/>
    <property type="project" value="UniProtKB-SubCell"/>
</dbReference>
<evidence type="ECO:0000256" key="1">
    <source>
        <dbReference type="ARBA" id="ARBA00004651"/>
    </source>
</evidence>
<evidence type="ECO:0000256" key="3">
    <source>
        <dbReference type="ARBA" id="ARBA00022692"/>
    </source>
</evidence>
<dbReference type="RefSeq" id="WP_245681187.1">
    <property type="nucleotide sequence ID" value="NZ_FNBK01000009.1"/>
</dbReference>
<keyword evidence="2" id="KW-1003">Cell membrane</keyword>